<feature type="compositionally biased region" description="Basic and acidic residues" evidence="1">
    <location>
        <begin position="97"/>
        <end position="106"/>
    </location>
</feature>
<dbReference type="InterPro" id="IPR032675">
    <property type="entry name" value="LRR_dom_sf"/>
</dbReference>
<name>A0ABD0VDM9_DENTH</name>
<dbReference type="AlphaFoldDB" id="A0ABD0VDM9"/>
<dbReference type="EMBL" id="JANQDX010000006">
    <property type="protein sequence ID" value="KAL0922748.1"/>
    <property type="molecule type" value="Genomic_DNA"/>
</dbReference>
<accession>A0ABD0VDM9</accession>
<feature type="region of interest" description="Disordered" evidence="1">
    <location>
        <begin position="97"/>
        <end position="116"/>
    </location>
</feature>
<dbReference type="SUPFAM" id="SSF52058">
    <property type="entry name" value="L domain-like"/>
    <property type="match status" value="1"/>
</dbReference>
<protein>
    <recommendedName>
        <fullName evidence="4">NB-ARC domain-containing protein</fullName>
    </recommendedName>
</protein>
<evidence type="ECO:0008006" key="4">
    <source>
        <dbReference type="Google" id="ProtNLM"/>
    </source>
</evidence>
<organism evidence="2 3">
    <name type="scientific">Dendrobium thyrsiflorum</name>
    <name type="common">Pinecone-like raceme dendrobium</name>
    <name type="synonym">Orchid</name>
    <dbReference type="NCBI Taxonomy" id="117978"/>
    <lineage>
        <taxon>Eukaryota</taxon>
        <taxon>Viridiplantae</taxon>
        <taxon>Streptophyta</taxon>
        <taxon>Embryophyta</taxon>
        <taxon>Tracheophyta</taxon>
        <taxon>Spermatophyta</taxon>
        <taxon>Magnoliopsida</taxon>
        <taxon>Liliopsida</taxon>
        <taxon>Asparagales</taxon>
        <taxon>Orchidaceae</taxon>
        <taxon>Epidendroideae</taxon>
        <taxon>Malaxideae</taxon>
        <taxon>Dendrobiinae</taxon>
        <taxon>Dendrobium</taxon>
    </lineage>
</organism>
<comment type="caution">
    <text evidence="2">The sequence shown here is derived from an EMBL/GenBank/DDBJ whole genome shotgun (WGS) entry which is preliminary data.</text>
</comment>
<gene>
    <name evidence="2" type="ORF">M5K25_006762</name>
</gene>
<dbReference type="InterPro" id="IPR027417">
    <property type="entry name" value="P-loop_NTPase"/>
</dbReference>
<evidence type="ECO:0000313" key="2">
    <source>
        <dbReference type="EMBL" id="KAL0922748.1"/>
    </source>
</evidence>
<dbReference type="PANTHER" id="PTHR36766">
    <property type="entry name" value="PLANT BROAD-SPECTRUM MILDEW RESISTANCE PROTEIN RPW8"/>
    <property type="match status" value="1"/>
</dbReference>
<reference evidence="2 3" key="1">
    <citation type="journal article" date="2024" name="Plant Biotechnol. J.">
        <title>Dendrobium thyrsiflorum genome and its molecular insights into genes involved in important horticultural traits.</title>
        <authorList>
            <person name="Chen B."/>
            <person name="Wang J.Y."/>
            <person name="Zheng P.J."/>
            <person name="Li K.L."/>
            <person name="Liang Y.M."/>
            <person name="Chen X.F."/>
            <person name="Zhang C."/>
            <person name="Zhao X."/>
            <person name="He X."/>
            <person name="Zhang G.Q."/>
            <person name="Liu Z.J."/>
            <person name="Xu Q."/>
        </authorList>
    </citation>
    <scope>NUCLEOTIDE SEQUENCE [LARGE SCALE GENOMIC DNA]</scope>
    <source>
        <strain evidence="2">GZMU011</strain>
    </source>
</reference>
<dbReference type="Proteomes" id="UP001552299">
    <property type="component" value="Unassembled WGS sequence"/>
</dbReference>
<dbReference type="Gene3D" id="3.80.10.10">
    <property type="entry name" value="Ribonuclease Inhibitor"/>
    <property type="match status" value="3"/>
</dbReference>
<evidence type="ECO:0000256" key="1">
    <source>
        <dbReference type="SAM" id="MobiDB-lite"/>
    </source>
</evidence>
<sequence length="615" mass="69660">MDMAAAVDEADDVLDEFQFMKHKEQLTKKHGGNRENNGVFQRELLIESASKIRKVGERSLKINSNLKRLKEVVQKLDKVSAGVSTFLHLLDSAKQEQQRELSEARETGSLPTNDLIGRGEAKEFAMQWLRKPSNEPRTTLYRNISLLSIVGHGDMLKSLKKKRPRLETLELLRSSSPAQVLSLSSHAFADVENPNDYKRLRSIAGKIVKKLSGSPLAAKVIGVVLKDNLVEMHWTNVLNSGLVSAELGQYVFPILRLRYMFLPKHLQNCFAFFSIFGQVYRCKTCNMDEECQSDLQSRDNRIGKLLGVGNSSTFWQLPFLKYLKLSYMPKVKWLESKFNGNDKSHAFPLLEELYICGLKALENWFEAGVTAGDGCLFPCLIELVLKNWPKLKELSSFPSKLKKLKIYNIGLTTLNFCSNSNPIPLETLEVCSCPNITSLPLAVGIARLAALRYLTIVYCPNLISLGTYREVENTNNCHLILSDLRLSDPSVLLMEPLRSIASLKKLIIRNNDELVSFPNEAEQWFLTVRSSLCELEFRWLKSLQSLPSSLESLSSLQKLSIHVVPMLTVSPSLNFLWISGCHPELHERYREDGGSYWQKIAHIPLICINPYSDKP</sequence>
<proteinExistence type="predicted"/>
<dbReference type="PANTHER" id="PTHR36766:SF70">
    <property type="entry name" value="DISEASE RESISTANCE PROTEIN RGA4"/>
    <property type="match status" value="1"/>
</dbReference>
<keyword evidence="3" id="KW-1185">Reference proteome</keyword>
<dbReference type="SUPFAM" id="SSF52540">
    <property type="entry name" value="P-loop containing nucleoside triphosphate hydrolases"/>
    <property type="match status" value="1"/>
</dbReference>
<evidence type="ECO:0000313" key="3">
    <source>
        <dbReference type="Proteomes" id="UP001552299"/>
    </source>
</evidence>